<dbReference type="CDD" id="cd06170">
    <property type="entry name" value="LuxR_C_like"/>
    <property type="match status" value="1"/>
</dbReference>
<dbReference type="PROSITE" id="PS50043">
    <property type="entry name" value="HTH_LUXR_2"/>
    <property type="match status" value="1"/>
</dbReference>
<dbReference type="GO" id="GO:0003677">
    <property type="term" value="F:DNA binding"/>
    <property type="evidence" value="ECO:0007669"/>
    <property type="project" value="UniProtKB-KW"/>
</dbReference>
<sequence length="108" mass="11874">MAEGKTMAKKKTQAKKRTAAVTAKDLTPRERQVIRLISLGCSVKEAAAILKLAPSTVDNHKSNAMKKLGVNKLPLVTRMAIKLGISPLNDRLTPLEKRRSGRKNDGWN</sequence>
<keyword evidence="3" id="KW-0804">Transcription</keyword>
<dbReference type="InterPro" id="IPR036388">
    <property type="entry name" value="WH-like_DNA-bd_sf"/>
</dbReference>
<dbReference type="Pfam" id="PF00196">
    <property type="entry name" value="GerE"/>
    <property type="match status" value="1"/>
</dbReference>
<keyword evidence="1" id="KW-0805">Transcription regulation</keyword>
<feature type="domain" description="HTH luxR-type" evidence="5">
    <location>
        <begin position="19"/>
        <end position="84"/>
    </location>
</feature>
<dbReference type="Proteomes" id="UP000215086">
    <property type="component" value="Chromosome"/>
</dbReference>
<dbReference type="EMBL" id="CP018477">
    <property type="protein sequence ID" value="ASV75928.1"/>
    <property type="molecule type" value="Genomic_DNA"/>
</dbReference>
<keyword evidence="2" id="KW-0238">DNA-binding</keyword>
<dbReference type="Gene3D" id="1.10.10.10">
    <property type="entry name" value="Winged helix-like DNA-binding domain superfamily/Winged helix DNA-binding domain"/>
    <property type="match status" value="1"/>
</dbReference>
<name>A0A286RIZ1_9BACT</name>
<evidence type="ECO:0000256" key="1">
    <source>
        <dbReference type="ARBA" id="ARBA00023015"/>
    </source>
</evidence>
<evidence type="ECO:0000259" key="5">
    <source>
        <dbReference type="PROSITE" id="PS50043"/>
    </source>
</evidence>
<organism evidence="6 7">
    <name type="scientific">Thermogutta terrifontis</name>
    <dbReference type="NCBI Taxonomy" id="1331910"/>
    <lineage>
        <taxon>Bacteria</taxon>
        <taxon>Pseudomonadati</taxon>
        <taxon>Planctomycetota</taxon>
        <taxon>Planctomycetia</taxon>
        <taxon>Pirellulales</taxon>
        <taxon>Thermoguttaceae</taxon>
        <taxon>Thermogutta</taxon>
    </lineage>
</organism>
<evidence type="ECO:0000256" key="4">
    <source>
        <dbReference type="SAM" id="MobiDB-lite"/>
    </source>
</evidence>
<evidence type="ECO:0000256" key="3">
    <source>
        <dbReference type="ARBA" id="ARBA00023163"/>
    </source>
</evidence>
<dbReference type="SMART" id="SM00421">
    <property type="entry name" value="HTH_LUXR"/>
    <property type="match status" value="1"/>
</dbReference>
<gene>
    <name evidence="6" type="ORF">THTE_3326</name>
</gene>
<dbReference type="AlphaFoldDB" id="A0A286RIZ1"/>
<accession>A0A286RIZ1</accession>
<evidence type="ECO:0000313" key="6">
    <source>
        <dbReference type="EMBL" id="ASV75928.1"/>
    </source>
</evidence>
<reference evidence="6 7" key="1">
    <citation type="journal article" name="Front. Microbiol.">
        <title>Sugar Metabolism of the First Thermophilic Planctomycete Thermogutta terrifontis: Comparative Genomic and Transcriptomic Approaches.</title>
        <authorList>
            <person name="Elcheninov A.G."/>
            <person name="Menzel P."/>
            <person name="Gudbergsdottir S.R."/>
            <person name="Slesarev A.I."/>
            <person name="Kadnikov V.V."/>
            <person name="Krogh A."/>
            <person name="Bonch-Osmolovskaya E.A."/>
            <person name="Peng X."/>
            <person name="Kublanov I.V."/>
        </authorList>
    </citation>
    <scope>NUCLEOTIDE SEQUENCE [LARGE SCALE GENOMIC DNA]</scope>
    <source>
        <strain evidence="6 7">R1</strain>
    </source>
</reference>
<dbReference type="SUPFAM" id="SSF46894">
    <property type="entry name" value="C-terminal effector domain of the bipartite response regulators"/>
    <property type="match status" value="1"/>
</dbReference>
<evidence type="ECO:0000313" key="7">
    <source>
        <dbReference type="Proteomes" id="UP000215086"/>
    </source>
</evidence>
<dbReference type="PRINTS" id="PR00038">
    <property type="entry name" value="HTHLUXR"/>
</dbReference>
<dbReference type="InterPro" id="IPR016032">
    <property type="entry name" value="Sig_transdc_resp-reg_C-effctor"/>
</dbReference>
<dbReference type="PANTHER" id="PTHR44688">
    <property type="entry name" value="DNA-BINDING TRANSCRIPTIONAL ACTIVATOR DEVR_DOSR"/>
    <property type="match status" value="1"/>
</dbReference>
<evidence type="ECO:0000256" key="2">
    <source>
        <dbReference type="ARBA" id="ARBA00023125"/>
    </source>
</evidence>
<dbReference type="InterPro" id="IPR000792">
    <property type="entry name" value="Tscrpt_reg_LuxR_C"/>
</dbReference>
<dbReference type="GO" id="GO:0006355">
    <property type="term" value="P:regulation of DNA-templated transcription"/>
    <property type="evidence" value="ECO:0007669"/>
    <property type="project" value="InterPro"/>
</dbReference>
<feature type="compositionally biased region" description="Basic residues" evidence="4">
    <location>
        <begin position="7"/>
        <end position="18"/>
    </location>
</feature>
<keyword evidence="7" id="KW-1185">Reference proteome</keyword>
<dbReference type="PANTHER" id="PTHR44688:SF16">
    <property type="entry name" value="DNA-BINDING TRANSCRIPTIONAL ACTIVATOR DEVR_DOSR"/>
    <property type="match status" value="1"/>
</dbReference>
<feature type="region of interest" description="Disordered" evidence="4">
    <location>
        <begin position="1"/>
        <end position="22"/>
    </location>
</feature>
<protein>
    <recommendedName>
        <fullName evidence="5">HTH luxR-type domain-containing protein</fullName>
    </recommendedName>
</protein>
<proteinExistence type="predicted"/>
<dbReference type="KEGG" id="ttf:THTE_3326"/>